<accession>A0AA86PS91</accession>
<keyword evidence="7" id="KW-1185">Reference proteome</keyword>
<evidence type="ECO:0000313" key="2">
    <source>
        <dbReference type="EMBL" id="CAI9941726.1"/>
    </source>
</evidence>
<organism evidence="3">
    <name type="scientific">Hexamita inflata</name>
    <dbReference type="NCBI Taxonomy" id="28002"/>
    <lineage>
        <taxon>Eukaryota</taxon>
        <taxon>Metamonada</taxon>
        <taxon>Diplomonadida</taxon>
        <taxon>Hexamitidae</taxon>
        <taxon>Hexamitinae</taxon>
        <taxon>Hexamita</taxon>
    </lineage>
</organism>
<dbReference type="Proteomes" id="UP001642409">
    <property type="component" value="Unassembled WGS sequence"/>
</dbReference>
<protein>
    <submittedName>
        <fullName evidence="3">PCI domain-containing protein</fullName>
    </submittedName>
    <submittedName>
        <fullName evidence="4">PCI_domain-containing protein</fullName>
    </submittedName>
</protein>
<dbReference type="AlphaFoldDB" id="A0AA86PS91"/>
<dbReference type="EMBL" id="CAXDID020000109">
    <property type="protein sequence ID" value="CAL6029306.1"/>
    <property type="molecule type" value="Genomic_DNA"/>
</dbReference>
<dbReference type="EMBL" id="CATOUU010000695">
    <property type="protein sequence ID" value="CAI9941726.1"/>
    <property type="molecule type" value="Genomic_DNA"/>
</dbReference>
<dbReference type="EMBL" id="CATOUU010000733">
    <property type="protein sequence ID" value="CAI9944791.1"/>
    <property type="molecule type" value="Genomic_DNA"/>
</dbReference>
<comment type="caution">
    <text evidence="3">The sequence shown here is derived from an EMBL/GenBank/DDBJ whole genome shotgun (WGS) entry which is preliminary data.</text>
</comment>
<proteinExistence type="predicted"/>
<evidence type="ECO:0000313" key="1">
    <source>
        <dbReference type="EMBL" id="CAI9929671.1"/>
    </source>
</evidence>
<dbReference type="EMBL" id="CAXDID020000029">
    <property type="protein sequence ID" value="CAL5992856.1"/>
    <property type="molecule type" value="Genomic_DNA"/>
</dbReference>
<dbReference type="EMBL" id="CATOUU010000440">
    <property type="protein sequence ID" value="CAI9929671.1"/>
    <property type="molecule type" value="Genomic_DNA"/>
</dbReference>
<sequence>MQEAINDTNWYEVGELLKEQIFTNKYETSLFTLQAHFYLIDPEILAVFFLGSNLSKEERKRLEYLLQPALKRNQVSTDILLVSQLLEQVFDLDYSVQQQLQTISVQSPSTIARFQAHAGLVHLNVHSAHYDLVYESFRQMIILSQQHKFLRFQMQKQVDVSFAAALNCQQAELFCFQFCADLFSEQMKQVYDKLCENVSEQKEVEVKYAKTAVKVQSGQLLYHSRIHQLQLFLLSIPLHERGQISYGDLQKVLQTKTDAELEQVFTSLILQGIVKARMDSIEREVNVSYVKPVSGNEQIKQVLIERLEEWVGRIKDCKAIFEETLHAE</sequence>
<evidence type="ECO:0000313" key="7">
    <source>
        <dbReference type="Proteomes" id="UP001642409"/>
    </source>
</evidence>
<reference evidence="4 7" key="2">
    <citation type="submission" date="2024-07" db="EMBL/GenBank/DDBJ databases">
        <authorList>
            <person name="Akdeniz Z."/>
        </authorList>
    </citation>
    <scope>NUCLEOTIDE SEQUENCE [LARGE SCALE GENOMIC DNA]</scope>
</reference>
<evidence type="ECO:0000313" key="5">
    <source>
        <dbReference type="EMBL" id="CAL6029306.1"/>
    </source>
</evidence>
<evidence type="ECO:0000313" key="4">
    <source>
        <dbReference type="EMBL" id="CAL5992856.1"/>
    </source>
</evidence>
<gene>
    <name evidence="4" type="ORF">HINF_LOCUS12785</name>
    <name evidence="1" type="ORF">HINF_LOCUS17316</name>
    <name evidence="2" type="ORF">HINF_LOCUS29371</name>
    <name evidence="5" type="ORF">HINF_LOCUS32228</name>
    <name evidence="3" type="ORF">HINF_LOCUS32436</name>
    <name evidence="6" type="ORF">HINF_LOCUS56230</name>
</gene>
<dbReference type="EMBL" id="CAXDID020000302">
    <property type="protein sequence ID" value="CAL6073702.1"/>
    <property type="molecule type" value="Genomic_DNA"/>
</dbReference>
<evidence type="ECO:0000313" key="6">
    <source>
        <dbReference type="EMBL" id="CAL6073702.1"/>
    </source>
</evidence>
<reference evidence="3" key="1">
    <citation type="submission" date="2023-06" db="EMBL/GenBank/DDBJ databases">
        <authorList>
            <person name="Kurt Z."/>
        </authorList>
    </citation>
    <scope>NUCLEOTIDE SEQUENCE</scope>
</reference>
<evidence type="ECO:0000313" key="3">
    <source>
        <dbReference type="EMBL" id="CAI9944791.1"/>
    </source>
</evidence>
<name>A0AA86PS91_9EUKA</name>